<dbReference type="PANTHER" id="PTHR19960:SF25">
    <property type="entry name" value="TEKTIN-1"/>
    <property type="match status" value="1"/>
</dbReference>
<dbReference type="GO" id="GO:0005930">
    <property type="term" value="C:axoneme"/>
    <property type="evidence" value="ECO:0007669"/>
    <property type="project" value="UniProtKB-SubCell"/>
</dbReference>
<keyword evidence="5 12" id="KW-0175">Coiled coil</keyword>
<keyword evidence="15" id="KW-1185">Reference proteome</keyword>
<dbReference type="InterPro" id="IPR048256">
    <property type="entry name" value="Tektin-like"/>
</dbReference>
<dbReference type="GO" id="GO:0015630">
    <property type="term" value="C:microtubule cytoskeleton"/>
    <property type="evidence" value="ECO:0000318"/>
    <property type="project" value="GO_Central"/>
</dbReference>
<evidence type="ECO:0000256" key="12">
    <source>
        <dbReference type="SAM" id="Coils"/>
    </source>
</evidence>
<evidence type="ECO:0000313" key="15">
    <source>
        <dbReference type="Proteomes" id="UP000001646"/>
    </source>
</evidence>
<proteinExistence type="inferred from homology"/>
<sequence>RKEGRGEGGGEAAGTRTRPRTLLYWATNSLDSDSARELAGLGLGHELCCIGHKLAGLGLGHELTGLGLGHELAGLGLDHELAGLGLGHELTLPLWPRFRLNRSARYTVEKDLSDKEAALNIDTFCANLNNNTPDIRYARNVVKVEENSVSPEEWVDFSDANAAKADRQRNNSQALRALVDRILAQVAADERRQKAAADNALRDRVRETKEAKRALEEHLDKVMEQIGSQEKNIAGLRKAIADQEAPAKVAQTRLEARTHRPNVELCRDTAHLRLMREVNEIARNVCRWVVGTSGGRDRAGHGPDPSDLCQAAGGPGPGRAGAQGPPPETALPRGGDPGQGQLHLHRRGPLPPDARVHRHQRLLTWRNVGRDWLIENNKIIIIIISDPSCLSLIAFRVSALGS</sequence>
<feature type="region of interest" description="Disordered" evidence="13">
    <location>
        <begin position="295"/>
        <end position="353"/>
    </location>
</feature>
<dbReference type="HOGENOM" id="CLU_095529_0_0_1"/>
<organism evidence="14 15">
    <name type="scientific">Anolis carolinensis</name>
    <name type="common">Green anole</name>
    <name type="synonym">American chameleon</name>
    <dbReference type="NCBI Taxonomy" id="28377"/>
    <lineage>
        <taxon>Eukaryota</taxon>
        <taxon>Metazoa</taxon>
        <taxon>Chordata</taxon>
        <taxon>Craniata</taxon>
        <taxon>Vertebrata</taxon>
        <taxon>Euteleostomi</taxon>
        <taxon>Lepidosauria</taxon>
        <taxon>Squamata</taxon>
        <taxon>Bifurcata</taxon>
        <taxon>Unidentata</taxon>
        <taxon>Episquamata</taxon>
        <taxon>Toxicofera</taxon>
        <taxon>Iguania</taxon>
        <taxon>Dactyloidae</taxon>
        <taxon>Anolis</taxon>
    </lineage>
</organism>
<dbReference type="Ensembl" id="ENSACAT00000001821.4">
    <property type="protein sequence ID" value="ENSACAP00000001777.3"/>
    <property type="gene ID" value="ENSACAG00000001856.4"/>
</dbReference>
<dbReference type="PRINTS" id="PR00511">
    <property type="entry name" value="TEKTIN"/>
</dbReference>
<dbReference type="eggNOG" id="KOG2685">
    <property type="taxonomic scope" value="Eukaryota"/>
</dbReference>
<comment type="similarity">
    <text evidence="2 11">Belongs to the tektin family.</text>
</comment>
<evidence type="ECO:0000256" key="8">
    <source>
        <dbReference type="ARBA" id="ARBA00023273"/>
    </source>
</evidence>
<evidence type="ECO:0000256" key="5">
    <source>
        <dbReference type="ARBA" id="ARBA00023054"/>
    </source>
</evidence>
<evidence type="ECO:0000256" key="10">
    <source>
        <dbReference type="ARBA" id="ARBA00046435"/>
    </source>
</evidence>
<dbReference type="Bgee" id="ENSACAG00000001856">
    <property type="expression patterns" value="Expressed in lung and 7 other cell types or tissues"/>
</dbReference>
<evidence type="ECO:0000256" key="7">
    <source>
        <dbReference type="ARBA" id="ARBA00023212"/>
    </source>
</evidence>
<name>H9G5N2_ANOCA</name>
<keyword evidence="8 11" id="KW-0966">Cell projection</keyword>
<dbReference type="InterPro" id="IPR000435">
    <property type="entry name" value="Tektins"/>
</dbReference>
<dbReference type="GO" id="GO:0060271">
    <property type="term" value="P:cilium assembly"/>
    <property type="evidence" value="ECO:0000318"/>
    <property type="project" value="GO_Central"/>
</dbReference>
<reference evidence="14" key="2">
    <citation type="submission" date="2025-08" db="UniProtKB">
        <authorList>
            <consortium name="Ensembl"/>
        </authorList>
    </citation>
    <scope>IDENTIFICATION</scope>
</reference>
<dbReference type="GO" id="GO:0060294">
    <property type="term" value="P:cilium movement involved in cell motility"/>
    <property type="evidence" value="ECO:0000318"/>
    <property type="project" value="GO_Central"/>
</dbReference>
<keyword evidence="3" id="KW-0963">Cytoplasm</keyword>
<dbReference type="InParanoid" id="H9G5N2"/>
<evidence type="ECO:0000256" key="2">
    <source>
        <dbReference type="ARBA" id="ARBA00007209"/>
    </source>
</evidence>
<keyword evidence="6 11" id="KW-0969">Cilium</keyword>
<feature type="coiled-coil region" evidence="12">
    <location>
        <begin position="197"/>
        <end position="239"/>
    </location>
</feature>
<dbReference type="STRING" id="28377.ENSACAP00000001777"/>
<evidence type="ECO:0000256" key="6">
    <source>
        <dbReference type="ARBA" id="ARBA00023069"/>
    </source>
</evidence>
<reference evidence="14" key="1">
    <citation type="submission" date="2009-12" db="EMBL/GenBank/DDBJ databases">
        <title>The Genome Sequence of Anolis carolinensis (Green Anole Lizard).</title>
        <authorList>
            <consortium name="The Genome Sequencing Platform"/>
            <person name="Di Palma F."/>
            <person name="Alfoldi J."/>
            <person name="Heiman D."/>
            <person name="Young S."/>
            <person name="Grabherr M."/>
            <person name="Johnson J."/>
            <person name="Lander E.S."/>
            <person name="Lindblad-Toh K."/>
        </authorList>
    </citation>
    <scope>NUCLEOTIDE SEQUENCE [LARGE SCALE GENOMIC DNA]</scope>
    <source>
        <strain evidence="14">JBL SC #1</strain>
    </source>
</reference>
<keyword evidence="4 11" id="KW-0282">Flagellum</keyword>
<comment type="function">
    <text evidence="9">Microtubule inner protein (MIP) part of the dynein-decorated doublet microtubules (DMTs) in cilia and flagellar axoneme. Forms filamentous polymers in the walls of ciliary and flagellar microtubules.</text>
</comment>
<evidence type="ECO:0000256" key="3">
    <source>
        <dbReference type="ARBA" id="ARBA00022490"/>
    </source>
</evidence>
<evidence type="ECO:0000313" key="14">
    <source>
        <dbReference type="Ensembl" id="ENSACAP00000001777.3"/>
    </source>
</evidence>
<reference evidence="14" key="3">
    <citation type="submission" date="2025-09" db="UniProtKB">
        <authorList>
            <consortium name="Ensembl"/>
        </authorList>
    </citation>
    <scope>IDENTIFICATION</scope>
</reference>
<protein>
    <recommendedName>
        <fullName evidence="11">Tektin</fullName>
    </recommendedName>
</protein>
<evidence type="ECO:0000256" key="4">
    <source>
        <dbReference type="ARBA" id="ARBA00022846"/>
    </source>
</evidence>
<accession>H9G5N2</accession>
<evidence type="ECO:0000256" key="13">
    <source>
        <dbReference type="SAM" id="MobiDB-lite"/>
    </source>
</evidence>
<keyword evidence="7" id="KW-0206">Cytoskeleton</keyword>
<dbReference type="AlphaFoldDB" id="H9G5N2"/>
<dbReference type="GeneTree" id="ENSGT00950000182894"/>
<comment type="subcellular location">
    <subcellularLocation>
        <location evidence="11">Cytoplasm</location>
        <location evidence="11">Cytoskeleton</location>
        <location evidence="11">Cilium axoneme</location>
    </subcellularLocation>
    <subcellularLocation>
        <location evidence="1">Cytoplasm</location>
        <location evidence="1">Cytoskeleton</location>
        <location evidence="1">Flagellum axoneme</location>
    </subcellularLocation>
</comment>
<evidence type="ECO:0000256" key="11">
    <source>
        <dbReference type="RuleBase" id="RU367040"/>
    </source>
</evidence>
<dbReference type="PANTHER" id="PTHR19960">
    <property type="entry name" value="TEKTIN"/>
    <property type="match status" value="1"/>
</dbReference>
<evidence type="ECO:0000256" key="1">
    <source>
        <dbReference type="ARBA" id="ARBA00004611"/>
    </source>
</evidence>
<evidence type="ECO:0000256" key="9">
    <source>
        <dbReference type="ARBA" id="ARBA00045224"/>
    </source>
</evidence>
<dbReference type="Pfam" id="PF03148">
    <property type="entry name" value="Tektin"/>
    <property type="match status" value="1"/>
</dbReference>
<dbReference type="Proteomes" id="UP000001646">
    <property type="component" value="Unplaced"/>
</dbReference>
<comment type="subunit">
    <text evidence="10">Microtubule inner protein component of sperm flagellar doublet microtubules.</text>
</comment>